<keyword evidence="3" id="KW-1185">Reference proteome</keyword>
<protein>
    <submittedName>
        <fullName evidence="2">Uncharacterized protein</fullName>
    </submittedName>
</protein>
<dbReference type="RefSeq" id="WP_248253540.1">
    <property type="nucleotide sequence ID" value="NZ_JAIWJX010000002.1"/>
</dbReference>
<proteinExistence type="predicted"/>
<organism evidence="2 3">
    <name type="scientific">Fictibacillus marinisediminis</name>
    <dbReference type="NCBI Taxonomy" id="2878389"/>
    <lineage>
        <taxon>Bacteria</taxon>
        <taxon>Bacillati</taxon>
        <taxon>Bacillota</taxon>
        <taxon>Bacilli</taxon>
        <taxon>Bacillales</taxon>
        <taxon>Fictibacillaceae</taxon>
        <taxon>Fictibacillus</taxon>
    </lineage>
</organism>
<evidence type="ECO:0000256" key="1">
    <source>
        <dbReference type="SAM" id="MobiDB-lite"/>
    </source>
</evidence>
<feature type="region of interest" description="Disordered" evidence="1">
    <location>
        <begin position="86"/>
        <end position="106"/>
    </location>
</feature>
<sequence length="240" mass="25664">MIKKSGTYGITFNVNLAGSGQTTPAVFEIYANARLIASVTVYPFATLAKVAKIVCLEKNEVLQVKAATTITLYDANLTAARLDSHKDESSSSSSFKCKHESSSSSSTCKKECRKCHEVLGYASFSATNGRLFDPDEFIPLNNEVIAECTDISPIGGLAIKKSGTYGITFNANLQSGTNATFEIFANARLIASVTVLPNTTLAKVGKIVCLEENEVLQVKNATATQINLFDANLTAAKLDD</sequence>
<comment type="caution">
    <text evidence="2">The sequence shown here is derived from an EMBL/GenBank/DDBJ whole genome shotgun (WGS) entry which is preliminary data.</text>
</comment>
<evidence type="ECO:0000313" key="2">
    <source>
        <dbReference type="EMBL" id="MCK6258200.1"/>
    </source>
</evidence>
<dbReference type="EMBL" id="JAIWJX010000002">
    <property type="protein sequence ID" value="MCK6258200.1"/>
    <property type="molecule type" value="Genomic_DNA"/>
</dbReference>
<reference evidence="2" key="1">
    <citation type="submission" date="2021-09" db="EMBL/GenBank/DDBJ databases">
        <title>Genome analysis of Fictibacillus sp. KIGAM418 isolated from marine sediment.</title>
        <authorList>
            <person name="Seo M.-J."/>
            <person name="Cho E.-S."/>
            <person name="Hwang C.Y."/>
        </authorList>
    </citation>
    <scope>NUCLEOTIDE SEQUENCE</scope>
    <source>
        <strain evidence="2">KIGAM418</strain>
    </source>
</reference>
<evidence type="ECO:0000313" key="3">
    <source>
        <dbReference type="Proteomes" id="UP001139011"/>
    </source>
</evidence>
<accession>A0A9X1XE73</accession>
<name>A0A9X1XE73_9BACL</name>
<dbReference type="AlphaFoldDB" id="A0A9X1XE73"/>
<dbReference type="Proteomes" id="UP001139011">
    <property type="component" value="Unassembled WGS sequence"/>
</dbReference>
<gene>
    <name evidence="2" type="ORF">LCY76_16620</name>
</gene>